<proteinExistence type="predicted"/>
<evidence type="ECO:0000313" key="1">
    <source>
        <dbReference type="EMBL" id="DBA51698.1"/>
    </source>
</evidence>
<protein>
    <submittedName>
        <fullName evidence="1">ORF51</fullName>
    </submittedName>
</protein>
<reference evidence="1" key="2">
    <citation type="submission" date="2024-03" db="EMBL/GenBank/DDBJ databases">
        <authorList>
            <person name="Ni Y."/>
            <person name="Xu T."/>
            <person name="Yan S."/>
            <person name="Chen L."/>
            <person name="Wang Y."/>
        </authorList>
    </citation>
    <scope>NUCLEOTIDE SEQUENCE</scope>
    <source>
        <strain evidence="1">NMP1</strain>
    </source>
</reference>
<sequence length="60" mass="7496">MRICYDCMEVATYLIHDKGTHVCQSCFHRRYSKRKYVNNNYQYKKYTIKDVKKHLEKDWD</sequence>
<reference evidence="1" key="1">
    <citation type="journal article" date="2024" name="Environ. Microbiol. Rep.">
        <title>Hiding in plain sight: The discovery of complete genomes of 11 hypothetical spindle-shaped viruses that putatively infect mesophilic ammonia-oxidizing archaea.</title>
        <authorList>
            <person name="Ni Y."/>
            <person name="Xu T."/>
            <person name="Yan S."/>
            <person name="Chen L."/>
            <person name="Wang Y."/>
        </authorList>
    </citation>
    <scope>NUCLEOTIDE SEQUENCE</scope>
    <source>
        <strain evidence="1">NMP1</strain>
    </source>
</reference>
<dbReference type="EMBL" id="BK067782">
    <property type="protein sequence ID" value="DBA51698.1"/>
    <property type="molecule type" value="Genomic_DNA"/>
</dbReference>
<organism evidence="1">
    <name type="scientific">Nitrosopumilaceae spindle-shaped virus</name>
    <dbReference type="NCBI Taxonomy" id="3065433"/>
    <lineage>
        <taxon>Viruses</taxon>
    </lineage>
</organism>
<accession>A0AAT9J738</accession>
<name>A0AAT9J738_9VIRU</name>